<dbReference type="OrthoDB" id="9794365at2"/>
<keyword evidence="11" id="KW-1185">Reference proteome</keyword>
<comment type="caution">
    <text evidence="10">The sequence shown here is derived from an EMBL/GenBank/DDBJ whole genome shotgun (WGS) entry which is preliminary data.</text>
</comment>
<keyword evidence="4 8" id="KW-1003">Cell membrane</keyword>
<feature type="transmembrane region" description="Helical" evidence="8">
    <location>
        <begin position="245"/>
        <end position="263"/>
    </location>
</feature>
<sequence length="273" mass="32390">MKSIFTVLKEQYKYAHLIRRLSLYELKSNNKNNYLGMAWEVINPVIQILIYWLVFGTLMQREAIIISGQEIPFINWLIGGFFVWTFFYQATIQGSKSVYTRLKMLAKMSFPMSVIPSYVIFSQFYIHLFSLGVTVIIYLLIGQSMSIYLFQIIFYMIAALMFVFSLSLITSTLSTIIRDVHMLLNSILRMFLYLSGVLWPITLLSDYPILKLVMSYNPVYYLIEGYRISFFGDYIHFIEYWKQSLFFFGLTFTLLLFGSYIHVKFRKYFIDYL</sequence>
<feature type="transmembrane region" description="Helical" evidence="8">
    <location>
        <begin position="34"/>
        <end position="53"/>
    </location>
</feature>
<dbReference type="GO" id="GO:0140359">
    <property type="term" value="F:ABC-type transporter activity"/>
    <property type="evidence" value="ECO:0007669"/>
    <property type="project" value="InterPro"/>
</dbReference>
<evidence type="ECO:0000256" key="7">
    <source>
        <dbReference type="ARBA" id="ARBA00023136"/>
    </source>
</evidence>
<name>A0A2V3WFI3_9BACI</name>
<feature type="transmembrane region" description="Helical" evidence="8">
    <location>
        <begin position="113"/>
        <end position="141"/>
    </location>
</feature>
<reference evidence="10 11" key="1">
    <citation type="submission" date="2018-05" db="EMBL/GenBank/DDBJ databases">
        <title>Genomic Encyclopedia of Type Strains, Phase IV (KMG-IV): sequencing the most valuable type-strain genomes for metagenomic binning, comparative biology and taxonomic classification.</title>
        <authorList>
            <person name="Goeker M."/>
        </authorList>
    </citation>
    <scope>NUCLEOTIDE SEQUENCE [LARGE SCALE GENOMIC DNA]</scope>
    <source>
        <strain evidence="10 11">DSM 22440</strain>
    </source>
</reference>
<dbReference type="PANTHER" id="PTHR30413">
    <property type="entry name" value="INNER MEMBRANE TRANSPORT PERMEASE"/>
    <property type="match status" value="1"/>
</dbReference>
<dbReference type="EMBL" id="QJJR01000003">
    <property type="protein sequence ID" value="PXW92026.1"/>
    <property type="molecule type" value="Genomic_DNA"/>
</dbReference>
<comment type="subcellular location">
    <subcellularLocation>
        <location evidence="1 8">Cell membrane</location>
        <topology evidence="1 8">Multi-pass membrane protein</topology>
    </subcellularLocation>
</comment>
<feature type="transmembrane region" description="Helical" evidence="8">
    <location>
        <begin position="190"/>
        <end position="210"/>
    </location>
</feature>
<feature type="transmembrane region" description="Helical" evidence="8">
    <location>
        <begin position="147"/>
        <end position="169"/>
    </location>
</feature>
<dbReference type="Pfam" id="PF01061">
    <property type="entry name" value="ABC2_membrane"/>
    <property type="match status" value="1"/>
</dbReference>
<dbReference type="Proteomes" id="UP000247922">
    <property type="component" value="Unassembled WGS sequence"/>
</dbReference>
<keyword evidence="6 8" id="KW-1133">Transmembrane helix</keyword>
<dbReference type="RefSeq" id="WP_110250661.1">
    <property type="nucleotide sequence ID" value="NZ_QJJR01000003.1"/>
</dbReference>
<evidence type="ECO:0000313" key="10">
    <source>
        <dbReference type="EMBL" id="PXW92026.1"/>
    </source>
</evidence>
<keyword evidence="3 8" id="KW-0813">Transport</keyword>
<evidence type="ECO:0000256" key="2">
    <source>
        <dbReference type="ARBA" id="ARBA00007783"/>
    </source>
</evidence>
<dbReference type="InterPro" id="IPR047817">
    <property type="entry name" value="ABC2_TM_bact-type"/>
</dbReference>
<dbReference type="InterPro" id="IPR013525">
    <property type="entry name" value="ABC2_TM"/>
</dbReference>
<evidence type="ECO:0000259" key="9">
    <source>
        <dbReference type="PROSITE" id="PS51012"/>
    </source>
</evidence>
<evidence type="ECO:0000256" key="3">
    <source>
        <dbReference type="ARBA" id="ARBA00022448"/>
    </source>
</evidence>
<gene>
    <name evidence="10" type="ORF">DES38_10341</name>
</gene>
<dbReference type="PANTHER" id="PTHR30413:SF10">
    <property type="entry name" value="CAPSULE POLYSACCHARIDE EXPORT INNER-MEMBRANE PROTEIN CTRC"/>
    <property type="match status" value="1"/>
</dbReference>
<evidence type="ECO:0000256" key="5">
    <source>
        <dbReference type="ARBA" id="ARBA00022692"/>
    </source>
</evidence>
<proteinExistence type="inferred from homology"/>
<dbReference type="GO" id="GO:0015920">
    <property type="term" value="P:lipopolysaccharide transport"/>
    <property type="evidence" value="ECO:0007669"/>
    <property type="project" value="TreeGrafter"/>
</dbReference>
<keyword evidence="5 8" id="KW-0812">Transmembrane</keyword>
<dbReference type="AlphaFoldDB" id="A0A2V3WFI3"/>
<protein>
    <recommendedName>
        <fullName evidence="8">Transport permease protein</fullName>
    </recommendedName>
</protein>
<evidence type="ECO:0000256" key="4">
    <source>
        <dbReference type="ARBA" id="ARBA00022475"/>
    </source>
</evidence>
<comment type="similarity">
    <text evidence="2 8">Belongs to the ABC-2 integral membrane protein family.</text>
</comment>
<organism evidence="10 11">
    <name type="scientific">Streptohalobacillus salinus</name>
    <dbReference type="NCBI Taxonomy" id="621096"/>
    <lineage>
        <taxon>Bacteria</taxon>
        <taxon>Bacillati</taxon>
        <taxon>Bacillota</taxon>
        <taxon>Bacilli</taxon>
        <taxon>Bacillales</taxon>
        <taxon>Bacillaceae</taxon>
        <taxon>Streptohalobacillus</taxon>
    </lineage>
</organism>
<evidence type="ECO:0000256" key="1">
    <source>
        <dbReference type="ARBA" id="ARBA00004651"/>
    </source>
</evidence>
<accession>A0A2V3WFI3</accession>
<evidence type="ECO:0000256" key="8">
    <source>
        <dbReference type="RuleBase" id="RU361157"/>
    </source>
</evidence>
<dbReference type="GO" id="GO:0005886">
    <property type="term" value="C:plasma membrane"/>
    <property type="evidence" value="ECO:0007669"/>
    <property type="project" value="UniProtKB-SubCell"/>
</dbReference>
<feature type="transmembrane region" description="Helical" evidence="8">
    <location>
        <begin position="73"/>
        <end position="92"/>
    </location>
</feature>
<evidence type="ECO:0000313" key="11">
    <source>
        <dbReference type="Proteomes" id="UP000247922"/>
    </source>
</evidence>
<evidence type="ECO:0000256" key="6">
    <source>
        <dbReference type="ARBA" id="ARBA00022989"/>
    </source>
</evidence>
<keyword evidence="7 8" id="KW-0472">Membrane</keyword>
<feature type="domain" description="ABC transmembrane type-2" evidence="9">
    <location>
        <begin position="35"/>
        <end position="265"/>
    </location>
</feature>
<dbReference type="PROSITE" id="PS51012">
    <property type="entry name" value="ABC_TM2"/>
    <property type="match status" value="1"/>
</dbReference>